<keyword evidence="5" id="KW-1185">Reference proteome</keyword>
<dbReference type="Proteomes" id="UP000282529">
    <property type="component" value="Unassembled WGS sequence"/>
</dbReference>
<feature type="binding site" evidence="3">
    <location>
        <position position="129"/>
    </location>
    <ligand>
        <name>a divalent metal cation</name>
        <dbReference type="ChEBI" id="CHEBI:60240"/>
    </ligand>
</feature>
<keyword evidence="2 3" id="KW-0479">Metal-binding</keyword>
<dbReference type="SUPFAM" id="SSF109854">
    <property type="entry name" value="DinB/YfiT-like putative metalloenzymes"/>
    <property type="match status" value="1"/>
</dbReference>
<evidence type="ECO:0000313" key="4">
    <source>
        <dbReference type="EMBL" id="RQW12869.1"/>
    </source>
</evidence>
<dbReference type="PANTHER" id="PTHR37302:SF3">
    <property type="entry name" value="DAMAGE-INDUCIBLE PROTEIN DINB"/>
    <property type="match status" value="1"/>
</dbReference>
<dbReference type="InterPro" id="IPR007837">
    <property type="entry name" value="DinB"/>
</dbReference>
<dbReference type="Pfam" id="PF05163">
    <property type="entry name" value="DinB"/>
    <property type="match status" value="1"/>
</dbReference>
<comment type="similarity">
    <text evidence="1">Belongs to the DinB family.</text>
</comment>
<dbReference type="EMBL" id="RQPI01000001">
    <property type="protein sequence ID" value="RQW12869.1"/>
    <property type="molecule type" value="Genomic_DNA"/>
</dbReference>
<dbReference type="Gene3D" id="1.20.120.450">
    <property type="entry name" value="dinb family like domain"/>
    <property type="match status" value="1"/>
</dbReference>
<evidence type="ECO:0000256" key="3">
    <source>
        <dbReference type="PIRSR" id="PIRSR607837-1"/>
    </source>
</evidence>
<dbReference type="GO" id="GO:0046872">
    <property type="term" value="F:metal ion binding"/>
    <property type="evidence" value="ECO:0007669"/>
    <property type="project" value="UniProtKB-KW"/>
</dbReference>
<evidence type="ECO:0000256" key="1">
    <source>
        <dbReference type="ARBA" id="ARBA00008635"/>
    </source>
</evidence>
<reference evidence="4 5" key="1">
    <citation type="submission" date="2018-11" db="EMBL/GenBank/DDBJ databases">
        <title>Genome sequence of strain 7197.</title>
        <authorList>
            <person name="Gao J."/>
            <person name="Sun J."/>
        </authorList>
    </citation>
    <scope>NUCLEOTIDE SEQUENCE [LARGE SCALE GENOMIC DNA]</scope>
    <source>
        <strain evidence="4 5">7197</strain>
    </source>
</reference>
<proteinExistence type="inferred from homology"/>
<gene>
    <name evidence="4" type="ORF">EH198_00075</name>
</gene>
<evidence type="ECO:0000256" key="2">
    <source>
        <dbReference type="ARBA" id="ARBA00022723"/>
    </source>
</evidence>
<comment type="caution">
    <text evidence="4">The sequence shown here is derived from an EMBL/GenBank/DDBJ whole genome shotgun (WGS) entry which is preliminary data.</text>
</comment>
<name>A0A3N9PAK2_9BACL</name>
<dbReference type="InterPro" id="IPR034660">
    <property type="entry name" value="DinB/YfiT-like"/>
</dbReference>
<dbReference type="OrthoDB" id="9811413at2"/>
<dbReference type="PANTHER" id="PTHR37302">
    <property type="entry name" value="SLR1116 PROTEIN"/>
    <property type="match status" value="1"/>
</dbReference>
<accession>A0A3N9PAK2</accession>
<organism evidence="4 5">
    <name type="scientific">Paenibacillus rhizophilus</name>
    <dbReference type="NCBI Taxonomy" id="1850366"/>
    <lineage>
        <taxon>Bacteria</taxon>
        <taxon>Bacillati</taxon>
        <taxon>Bacillota</taxon>
        <taxon>Bacilli</taxon>
        <taxon>Bacillales</taxon>
        <taxon>Paenibacillaceae</taxon>
        <taxon>Paenibacillus</taxon>
    </lineage>
</organism>
<feature type="binding site" evidence="3">
    <location>
        <position position="46"/>
    </location>
    <ligand>
        <name>a divalent metal cation</name>
        <dbReference type="ChEBI" id="CHEBI:60240"/>
    </ligand>
</feature>
<sequence length="162" mass="18120">MSAPDSVQKEYFRRLFRHASWADKRIITALRQRNRIPEKPLALLGHILAAEKVWLMRINGTDGQTVKLWHPPTGLEECAALAEENAAGYGELLDMLDDSGLNAAVAYRNSTGKAYNTSVSDILTHVALHGSYHRGQIASFLRLEGLEPVNTDYITFVRDKDV</sequence>
<dbReference type="RefSeq" id="WP_124693527.1">
    <property type="nucleotide sequence ID" value="NZ_JBHUFE010000016.1"/>
</dbReference>
<protein>
    <submittedName>
        <fullName evidence="4">Damage-inducible protein DinB</fullName>
    </submittedName>
</protein>
<feature type="binding site" evidence="3">
    <location>
        <position position="133"/>
    </location>
    <ligand>
        <name>a divalent metal cation</name>
        <dbReference type="ChEBI" id="CHEBI:60240"/>
    </ligand>
</feature>
<dbReference type="AlphaFoldDB" id="A0A3N9PAK2"/>
<evidence type="ECO:0000313" key="5">
    <source>
        <dbReference type="Proteomes" id="UP000282529"/>
    </source>
</evidence>